<dbReference type="AlphaFoldDB" id="A0A6U2IG13"/>
<gene>
    <name evidence="1" type="ORF">TDUB1175_LOCUS22975</name>
    <name evidence="2" type="ORF">TDUB1175_LOCUS22976</name>
</gene>
<protein>
    <submittedName>
        <fullName evidence="1">Uncharacterized protein</fullName>
    </submittedName>
</protein>
<organism evidence="1">
    <name type="scientific">Pseudictyota dubia</name>
    <dbReference type="NCBI Taxonomy" id="2749911"/>
    <lineage>
        <taxon>Eukaryota</taxon>
        <taxon>Sar</taxon>
        <taxon>Stramenopiles</taxon>
        <taxon>Ochrophyta</taxon>
        <taxon>Bacillariophyta</taxon>
        <taxon>Mediophyceae</taxon>
        <taxon>Biddulphiophycidae</taxon>
        <taxon>Eupodiscales</taxon>
        <taxon>Odontellaceae</taxon>
        <taxon>Pseudictyota</taxon>
    </lineage>
</organism>
<sequence length="384" mass="42404">MKLPLTPWTDLLTFFATHNVARAFRREGQVHFRLQGCQCREAVCFFSIRTVYPSLCSKIKRLTPYRVWFEYPRITQVCHQQFTMKSSATASSLLSFAIVFVLPGFRDPNVASADKFSDMPRNLRMTRRPRGADQQLCDTVDKRQCLRRCFQEDGCDPDDPPTSHCHRECLGACECEQITTTTTEIPSTTANTVQNVQAINRGIGGDRNTPPIIKKMHVDESGIDIAGSNTNEATKPITCSGGLGEINNLVGLWEGTGGLARLSVHDEIERVETPLSVVVAITSVSDDRQFKATRCAAGTNVEAPMIGGVAPDLSRGKAKIYFQDSSGPVTYRFGTWEIDFFCADQGQVIIDQDLNTERGGSSGTNGTMMFKKIGEEVSCPTATY</sequence>
<name>A0A6U2IG13_9STRA</name>
<dbReference type="EMBL" id="HBED01045657">
    <property type="protein sequence ID" value="CAD8324556.1"/>
    <property type="molecule type" value="Transcribed_RNA"/>
</dbReference>
<dbReference type="EMBL" id="HBED01045656">
    <property type="protein sequence ID" value="CAD8324555.1"/>
    <property type="molecule type" value="Transcribed_RNA"/>
</dbReference>
<evidence type="ECO:0000313" key="1">
    <source>
        <dbReference type="EMBL" id="CAD8324555.1"/>
    </source>
</evidence>
<evidence type="ECO:0000313" key="2">
    <source>
        <dbReference type="EMBL" id="CAD8324556.1"/>
    </source>
</evidence>
<accession>A0A6U2IG13</accession>
<reference evidence="1" key="1">
    <citation type="submission" date="2021-01" db="EMBL/GenBank/DDBJ databases">
        <authorList>
            <person name="Corre E."/>
            <person name="Pelletier E."/>
            <person name="Niang G."/>
            <person name="Scheremetjew M."/>
            <person name="Finn R."/>
            <person name="Kale V."/>
            <person name="Holt S."/>
            <person name="Cochrane G."/>
            <person name="Meng A."/>
            <person name="Brown T."/>
            <person name="Cohen L."/>
        </authorList>
    </citation>
    <scope>NUCLEOTIDE SEQUENCE</scope>
    <source>
        <strain evidence="1">CCMP147</strain>
    </source>
</reference>
<proteinExistence type="predicted"/>